<evidence type="ECO:0000313" key="3">
    <source>
        <dbReference type="EMBL" id="CAI6331840.1"/>
    </source>
</evidence>
<organism evidence="3 4">
    <name type="scientific">Periconia digitata</name>
    <dbReference type="NCBI Taxonomy" id="1303443"/>
    <lineage>
        <taxon>Eukaryota</taxon>
        <taxon>Fungi</taxon>
        <taxon>Dikarya</taxon>
        <taxon>Ascomycota</taxon>
        <taxon>Pezizomycotina</taxon>
        <taxon>Dothideomycetes</taxon>
        <taxon>Pleosporomycetidae</taxon>
        <taxon>Pleosporales</taxon>
        <taxon>Massarineae</taxon>
        <taxon>Periconiaceae</taxon>
        <taxon>Periconia</taxon>
    </lineage>
</organism>
<feature type="region of interest" description="Disordered" evidence="1">
    <location>
        <begin position="72"/>
        <end position="113"/>
    </location>
</feature>
<keyword evidence="4" id="KW-1185">Reference proteome</keyword>
<gene>
    <name evidence="3" type="ORF">PDIGIT_LOCUS4869</name>
</gene>
<evidence type="ECO:0000256" key="1">
    <source>
        <dbReference type="SAM" id="MobiDB-lite"/>
    </source>
</evidence>
<dbReference type="GO" id="GO:0030687">
    <property type="term" value="C:preribosome, large subunit precursor"/>
    <property type="evidence" value="ECO:0007669"/>
    <property type="project" value="TreeGrafter"/>
</dbReference>
<dbReference type="EMBL" id="CAOQHR010000003">
    <property type="protein sequence ID" value="CAI6331840.1"/>
    <property type="molecule type" value="Genomic_DNA"/>
</dbReference>
<evidence type="ECO:0000313" key="4">
    <source>
        <dbReference type="Proteomes" id="UP001152607"/>
    </source>
</evidence>
<dbReference type="PANTHER" id="PTHR13182">
    <property type="entry name" value="ZINC FINGER PROTEIN 622"/>
    <property type="match status" value="1"/>
</dbReference>
<feature type="region of interest" description="Disordered" evidence="1">
    <location>
        <begin position="222"/>
        <end position="302"/>
    </location>
</feature>
<sequence length="377" mass="41737">MLGGTADLGATGTSLPNQPSQAPTPKCTSCHINFKDRQDQKAHMREPWHVYNIKRRIASLPPLSQTTFDLEFRKSPKETSSPSDSLSDSLEPNDSSTDDPNSDPPNTTVSASPTAPTHCLFCPKAFPPTTPGLTENLDHMRVSHGLFIPSPSRITDMPTFLSYLATVVKDWNECLYCGAVKHSTLSVQSHMRDKQHCMINLEREPEIAEFWEGGMEGVQWDRERASEEGEKKVVASRLHQIEAPVSSPSPSLPTAQKKKRTTPTPPPSHTTSSPAATQNSSITVHRHSSTASSSSPLQQLQSLAQSRSHLSFQLQNITPHQQKALILAEKKAQRSQDAARRAQSWIRSKGANTQKFDQLDCTKIGKRGKQDHRLMPR</sequence>
<proteinExistence type="predicted"/>
<feature type="compositionally biased region" description="Basic and acidic residues" evidence="1">
    <location>
        <begin position="222"/>
        <end position="233"/>
    </location>
</feature>
<feature type="region of interest" description="Disordered" evidence="1">
    <location>
        <begin position="1"/>
        <end position="31"/>
    </location>
</feature>
<protein>
    <recommendedName>
        <fullName evidence="2">C2H2-type domain-containing protein</fullName>
    </recommendedName>
</protein>
<dbReference type="PROSITE" id="PS00028">
    <property type="entry name" value="ZINC_FINGER_C2H2_1"/>
    <property type="match status" value="1"/>
</dbReference>
<dbReference type="OrthoDB" id="19329at2759"/>
<dbReference type="Proteomes" id="UP001152607">
    <property type="component" value="Unassembled WGS sequence"/>
</dbReference>
<name>A0A9W4XNQ7_9PLEO</name>
<feature type="compositionally biased region" description="Low complexity" evidence="1">
    <location>
        <begin position="1"/>
        <end position="13"/>
    </location>
</feature>
<feature type="compositionally biased region" description="Polar residues" evidence="1">
    <location>
        <begin position="14"/>
        <end position="31"/>
    </location>
</feature>
<dbReference type="InterPro" id="IPR013087">
    <property type="entry name" value="Znf_C2H2_type"/>
</dbReference>
<comment type="caution">
    <text evidence="3">The sequence shown here is derived from an EMBL/GenBank/DDBJ whole genome shotgun (WGS) entry which is preliminary data.</text>
</comment>
<reference evidence="3" key="1">
    <citation type="submission" date="2023-01" db="EMBL/GenBank/DDBJ databases">
        <authorList>
            <person name="Van Ghelder C."/>
            <person name="Rancurel C."/>
        </authorList>
    </citation>
    <scope>NUCLEOTIDE SEQUENCE</scope>
    <source>
        <strain evidence="3">CNCM I-4278</strain>
    </source>
</reference>
<feature type="compositionally biased region" description="Basic and acidic residues" evidence="1">
    <location>
        <begin position="331"/>
        <end position="340"/>
    </location>
</feature>
<accession>A0A9W4XNQ7</accession>
<dbReference type="AlphaFoldDB" id="A0A9W4XNQ7"/>
<feature type="domain" description="C2H2-type" evidence="2">
    <location>
        <begin position="27"/>
        <end position="49"/>
    </location>
</feature>
<dbReference type="InterPro" id="IPR040025">
    <property type="entry name" value="Znf622/Rei1/Reh1"/>
</dbReference>
<dbReference type="InterPro" id="IPR041661">
    <property type="entry name" value="ZN622/Rei1/Reh1_Znf-C2H2"/>
</dbReference>
<dbReference type="GO" id="GO:0042273">
    <property type="term" value="P:ribosomal large subunit biogenesis"/>
    <property type="evidence" value="ECO:0007669"/>
    <property type="project" value="TreeGrafter"/>
</dbReference>
<dbReference type="PANTHER" id="PTHR13182:SF8">
    <property type="entry name" value="CYTOPLASMIC 60S SUBUNIT BIOGENESIS FACTOR ZNF622"/>
    <property type="match status" value="1"/>
</dbReference>
<feature type="compositionally biased region" description="Low complexity" evidence="1">
    <location>
        <begin position="289"/>
        <end position="302"/>
    </location>
</feature>
<evidence type="ECO:0000259" key="2">
    <source>
        <dbReference type="PROSITE" id="PS00028"/>
    </source>
</evidence>
<feature type="region of interest" description="Disordered" evidence="1">
    <location>
        <begin position="331"/>
        <end position="377"/>
    </location>
</feature>
<feature type="compositionally biased region" description="Low complexity" evidence="1">
    <location>
        <begin position="78"/>
        <end position="95"/>
    </location>
</feature>
<dbReference type="Pfam" id="PF12756">
    <property type="entry name" value="zf-C2H2_2"/>
    <property type="match status" value="1"/>
</dbReference>